<organism evidence="1 2">
    <name type="scientific">Chaenocephalus aceratus</name>
    <name type="common">Blackfin icefish</name>
    <name type="synonym">Chaenichthys aceratus</name>
    <dbReference type="NCBI Taxonomy" id="36190"/>
    <lineage>
        <taxon>Eukaryota</taxon>
        <taxon>Metazoa</taxon>
        <taxon>Chordata</taxon>
        <taxon>Craniata</taxon>
        <taxon>Vertebrata</taxon>
        <taxon>Euteleostomi</taxon>
        <taxon>Actinopterygii</taxon>
        <taxon>Neopterygii</taxon>
        <taxon>Teleostei</taxon>
        <taxon>Neoteleostei</taxon>
        <taxon>Acanthomorphata</taxon>
        <taxon>Eupercaria</taxon>
        <taxon>Perciformes</taxon>
        <taxon>Notothenioidei</taxon>
        <taxon>Channichthyidae</taxon>
        <taxon>Chaenocephalus</taxon>
    </lineage>
</organism>
<evidence type="ECO:0000313" key="2">
    <source>
        <dbReference type="Proteomes" id="UP001057452"/>
    </source>
</evidence>
<keyword evidence="2" id="KW-1185">Reference proteome</keyword>
<dbReference type="Proteomes" id="UP001057452">
    <property type="component" value="Chromosome 13"/>
</dbReference>
<reference evidence="1" key="1">
    <citation type="submission" date="2022-05" db="EMBL/GenBank/DDBJ databases">
        <title>Chromosome-level genome of Chaenocephalus aceratus.</title>
        <authorList>
            <person name="Park H."/>
        </authorList>
    </citation>
    <scope>NUCLEOTIDE SEQUENCE</scope>
    <source>
        <strain evidence="1">KU_202001</strain>
    </source>
</reference>
<dbReference type="EMBL" id="CM043797">
    <property type="protein sequence ID" value="KAI4815187.1"/>
    <property type="molecule type" value="Genomic_DNA"/>
</dbReference>
<name>A0ACB9WN23_CHAAC</name>
<proteinExistence type="predicted"/>
<evidence type="ECO:0000313" key="1">
    <source>
        <dbReference type="EMBL" id="KAI4815187.1"/>
    </source>
</evidence>
<comment type="caution">
    <text evidence="1">The sequence shown here is derived from an EMBL/GenBank/DDBJ whole genome shotgun (WGS) entry which is preliminary data.</text>
</comment>
<accession>A0ACB9WN23</accession>
<sequence length="135" mass="14645">MDGGQLPRRLSNGLVEMGWYLPTGDPVRDIFPVPVVISNLRGDASKHEKCLSLLCQASSAVVVFCGNLREKEKQVLASCKYMAHKLILIDLSDAENNDNRVVGFAGQNLEEYMELPGGSVSSNSAYLKNSAGPEC</sequence>
<gene>
    <name evidence="1" type="ORF">KUCAC02_005344</name>
</gene>
<protein>
    <submittedName>
        <fullName evidence="1">Uncharacterized protein</fullName>
    </submittedName>
</protein>